<evidence type="ECO:0000313" key="2">
    <source>
        <dbReference type="EMBL" id="KAK8067044.1"/>
    </source>
</evidence>
<dbReference type="EMBL" id="JAQQWN010000009">
    <property type="protein sequence ID" value="KAK8067044.1"/>
    <property type="molecule type" value="Genomic_DNA"/>
</dbReference>
<dbReference type="RefSeq" id="XP_066663797.1">
    <property type="nucleotide sequence ID" value="XM_066818105.1"/>
</dbReference>
<protein>
    <submittedName>
        <fullName evidence="2">Uncharacterized protein</fullName>
    </submittedName>
</protein>
<evidence type="ECO:0000313" key="3">
    <source>
        <dbReference type="Proteomes" id="UP001433268"/>
    </source>
</evidence>
<dbReference type="GeneID" id="92051165"/>
<feature type="region of interest" description="Disordered" evidence="1">
    <location>
        <begin position="1"/>
        <end position="47"/>
    </location>
</feature>
<keyword evidence="3" id="KW-1185">Reference proteome</keyword>
<reference evidence="2 3" key="1">
    <citation type="submission" date="2023-01" db="EMBL/GenBank/DDBJ databases">
        <title>Analysis of 21 Apiospora genomes using comparative genomics revels a genus with tremendous synthesis potential of carbohydrate active enzymes and secondary metabolites.</title>
        <authorList>
            <person name="Sorensen T."/>
        </authorList>
    </citation>
    <scope>NUCLEOTIDE SEQUENCE [LARGE SCALE GENOMIC DNA]</scope>
    <source>
        <strain evidence="2 3">CBS 114990</strain>
    </source>
</reference>
<name>A0ABR1V761_9PEZI</name>
<evidence type="ECO:0000256" key="1">
    <source>
        <dbReference type="SAM" id="MobiDB-lite"/>
    </source>
</evidence>
<sequence>MNAQWTAPFLKSTFVQEDGAAGGSRDGSRDETRDDEGESEQYGERMRQATATVSIRVAAHSKKNEWRPLAMMQMPRYDARQLID</sequence>
<dbReference type="Proteomes" id="UP001433268">
    <property type="component" value="Unassembled WGS sequence"/>
</dbReference>
<gene>
    <name evidence="2" type="ORF">PG997_013791</name>
</gene>
<comment type="caution">
    <text evidence="2">The sequence shown here is derived from an EMBL/GenBank/DDBJ whole genome shotgun (WGS) entry which is preliminary data.</text>
</comment>
<accession>A0ABR1V761</accession>
<organism evidence="2 3">
    <name type="scientific">Apiospora hydei</name>
    <dbReference type="NCBI Taxonomy" id="1337664"/>
    <lineage>
        <taxon>Eukaryota</taxon>
        <taxon>Fungi</taxon>
        <taxon>Dikarya</taxon>
        <taxon>Ascomycota</taxon>
        <taxon>Pezizomycotina</taxon>
        <taxon>Sordariomycetes</taxon>
        <taxon>Xylariomycetidae</taxon>
        <taxon>Amphisphaeriales</taxon>
        <taxon>Apiosporaceae</taxon>
        <taxon>Apiospora</taxon>
    </lineage>
</organism>
<proteinExistence type="predicted"/>